<accession>A0A1G7XRS3</accession>
<protein>
    <submittedName>
        <fullName evidence="5">DNA polymerase-3 subunit epsilon</fullName>
    </submittedName>
</protein>
<dbReference type="STRING" id="29435.SAMN05216588_101241"/>
<dbReference type="PANTHER" id="PTHR30231:SF4">
    <property type="entry name" value="PROTEIN NEN2"/>
    <property type="match status" value="1"/>
</dbReference>
<dbReference type="RefSeq" id="WP_084305479.1">
    <property type="nucleotide sequence ID" value="NZ_FNDG01000001.1"/>
</dbReference>
<keyword evidence="2" id="KW-0378">Hydrolase</keyword>
<gene>
    <name evidence="5" type="ORF">SAMN05216588_101241</name>
</gene>
<evidence type="ECO:0000313" key="6">
    <source>
        <dbReference type="Proteomes" id="UP000198606"/>
    </source>
</evidence>
<keyword evidence="1" id="KW-0540">Nuclease</keyword>
<evidence type="ECO:0000256" key="1">
    <source>
        <dbReference type="ARBA" id="ARBA00022722"/>
    </source>
</evidence>
<dbReference type="GO" id="GO:0006259">
    <property type="term" value="P:DNA metabolic process"/>
    <property type="evidence" value="ECO:0007669"/>
    <property type="project" value="UniProtKB-ARBA"/>
</dbReference>
<name>A0A1G7XRS3_9GAMM</name>
<keyword evidence="3" id="KW-0269">Exonuclease</keyword>
<dbReference type="InterPro" id="IPR012337">
    <property type="entry name" value="RNaseH-like_sf"/>
</dbReference>
<organism evidence="5 6">
    <name type="scientific">Phytopseudomonas flavescens</name>
    <dbReference type="NCBI Taxonomy" id="29435"/>
    <lineage>
        <taxon>Bacteria</taxon>
        <taxon>Pseudomonadati</taxon>
        <taxon>Pseudomonadota</taxon>
        <taxon>Gammaproteobacteria</taxon>
        <taxon>Pseudomonadales</taxon>
        <taxon>Pseudomonadaceae</taxon>
        <taxon>Phytopseudomonas</taxon>
    </lineage>
</organism>
<evidence type="ECO:0000259" key="4">
    <source>
        <dbReference type="SMART" id="SM00479"/>
    </source>
</evidence>
<dbReference type="CDD" id="cd06127">
    <property type="entry name" value="DEDDh"/>
    <property type="match status" value="1"/>
</dbReference>
<dbReference type="InterPro" id="IPR036397">
    <property type="entry name" value="RNaseH_sf"/>
</dbReference>
<reference evidence="5 6" key="1">
    <citation type="submission" date="2016-10" db="EMBL/GenBank/DDBJ databases">
        <authorList>
            <person name="de Groot N.N."/>
        </authorList>
    </citation>
    <scope>NUCLEOTIDE SEQUENCE [LARGE SCALE GENOMIC DNA]</scope>
    <source>
        <strain evidence="5 6">LMG 18387</strain>
    </source>
</reference>
<dbReference type="InterPro" id="IPR013520">
    <property type="entry name" value="Ribonucl_H"/>
</dbReference>
<dbReference type="Pfam" id="PF00929">
    <property type="entry name" value="RNase_T"/>
    <property type="match status" value="1"/>
</dbReference>
<dbReference type="GO" id="GO:0008408">
    <property type="term" value="F:3'-5' exonuclease activity"/>
    <property type="evidence" value="ECO:0007669"/>
    <property type="project" value="TreeGrafter"/>
</dbReference>
<dbReference type="Proteomes" id="UP000198606">
    <property type="component" value="Unassembled WGS sequence"/>
</dbReference>
<dbReference type="GO" id="GO:0003676">
    <property type="term" value="F:nucleic acid binding"/>
    <property type="evidence" value="ECO:0007669"/>
    <property type="project" value="InterPro"/>
</dbReference>
<proteinExistence type="predicted"/>
<dbReference type="SUPFAM" id="SSF53098">
    <property type="entry name" value="Ribonuclease H-like"/>
    <property type="match status" value="1"/>
</dbReference>
<evidence type="ECO:0000256" key="2">
    <source>
        <dbReference type="ARBA" id="ARBA00022801"/>
    </source>
</evidence>
<evidence type="ECO:0000256" key="3">
    <source>
        <dbReference type="ARBA" id="ARBA00022839"/>
    </source>
</evidence>
<dbReference type="EMBL" id="FNDG01000001">
    <property type="protein sequence ID" value="SDG86743.1"/>
    <property type="molecule type" value="Genomic_DNA"/>
</dbReference>
<evidence type="ECO:0000313" key="5">
    <source>
        <dbReference type="EMBL" id="SDG86743.1"/>
    </source>
</evidence>
<dbReference type="Gene3D" id="3.30.420.10">
    <property type="entry name" value="Ribonuclease H-like superfamily/Ribonuclease H"/>
    <property type="match status" value="1"/>
</dbReference>
<dbReference type="AlphaFoldDB" id="A0A1G7XRS3"/>
<dbReference type="SMART" id="SM00479">
    <property type="entry name" value="EXOIII"/>
    <property type="match status" value="1"/>
</dbReference>
<sequence length="194" mass="21246">MSTDTNVFDFETTGIPDWKQPSEAGHQPHIVEVAALLCDASGNIIDRFQAIVRPAGWEISEEMTAIHGITMEQAMDEGIPEIEALEGFLSIHARAGIRAAHNATFDDRIARIAIARYHSKELADSFKTSTTKFCTCYESRPVLNLPGKKLPTLAEAYKHFTGEDLTEAHRAMPDALACARIYFALQGVAMPAAA</sequence>
<dbReference type="PANTHER" id="PTHR30231">
    <property type="entry name" value="DNA POLYMERASE III SUBUNIT EPSILON"/>
    <property type="match status" value="1"/>
</dbReference>
<feature type="domain" description="Exonuclease" evidence="4">
    <location>
        <begin position="4"/>
        <end position="191"/>
    </location>
</feature>